<name>A0A151MWS4_ALLMI</name>
<feature type="compositionally biased region" description="Basic and acidic residues" evidence="1">
    <location>
        <begin position="64"/>
        <end position="82"/>
    </location>
</feature>
<proteinExistence type="predicted"/>
<evidence type="ECO:0000313" key="2">
    <source>
        <dbReference type="EMBL" id="KYO28908.1"/>
    </source>
</evidence>
<gene>
    <name evidence="2" type="ORF">Y1Q_0009751</name>
</gene>
<evidence type="ECO:0000256" key="1">
    <source>
        <dbReference type="SAM" id="MobiDB-lite"/>
    </source>
</evidence>
<sequence>MVRNCSPGKPSVQDSPGGVLAWRATKELASSRNALQPKLNLLTQEIHPGIPTRNYKSSGTWGEAKQKNPHDSSSDKDSFCQC</sequence>
<comment type="caution">
    <text evidence="2">The sequence shown here is derived from an EMBL/GenBank/DDBJ whole genome shotgun (WGS) entry which is preliminary data.</text>
</comment>
<reference evidence="2 3" key="1">
    <citation type="journal article" date="2012" name="Genome Biol.">
        <title>Sequencing three crocodilian genomes to illuminate the evolution of archosaurs and amniotes.</title>
        <authorList>
            <person name="St John J.A."/>
            <person name="Braun E.L."/>
            <person name="Isberg S.R."/>
            <person name="Miles L.G."/>
            <person name="Chong A.Y."/>
            <person name="Gongora J."/>
            <person name="Dalzell P."/>
            <person name="Moran C."/>
            <person name="Bed'hom B."/>
            <person name="Abzhanov A."/>
            <person name="Burgess S.C."/>
            <person name="Cooksey A.M."/>
            <person name="Castoe T.A."/>
            <person name="Crawford N.G."/>
            <person name="Densmore L.D."/>
            <person name="Drew J.C."/>
            <person name="Edwards S.V."/>
            <person name="Faircloth B.C."/>
            <person name="Fujita M.K."/>
            <person name="Greenwold M.J."/>
            <person name="Hoffmann F.G."/>
            <person name="Howard J.M."/>
            <person name="Iguchi T."/>
            <person name="Janes D.E."/>
            <person name="Khan S.Y."/>
            <person name="Kohno S."/>
            <person name="de Koning A.J."/>
            <person name="Lance S.L."/>
            <person name="McCarthy F.M."/>
            <person name="McCormack J.E."/>
            <person name="Merchant M.E."/>
            <person name="Peterson D.G."/>
            <person name="Pollock D.D."/>
            <person name="Pourmand N."/>
            <person name="Raney B.J."/>
            <person name="Roessler K.A."/>
            <person name="Sanford J.R."/>
            <person name="Sawyer R.H."/>
            <person name="Schmidt C.J."/>
            <person name="Triplett E.W."/>
            <person name="Tuberville T.D."/>
            <person name="Venegas-Anaya M."/>
            <person name="Howard J.T."/>
            <person name="Jarvis E.D."/>
            <person name="Guillette L.J.Jr."/>
            <person name="Glenn T.C."/>
            <person name="Green R.E."/>
            <person name="Ray D.A."/>
        </authorList>
    </citation>
    <scope>NUCLEOTIDE SEQUENCE [LARGE SCALE GENOMIC DNA]</scope>
    <source>
        <strain evidence="2">KSC_2009_1</strain>
    </source>
</reference>
<feature type="region of interest" description="Disordered" evidence="1">
    <location>
        <begin position="49"/>
        <end position="82"/>
    </location>
</feature>
<dbReference type="Proteomes" id="UP000050525">
    <property type="component" value="Unassembled WGS sequence"/>
</dbReference>
<accession>A0A151MWS4</accession>
<dbReference type="EMBL" id="AKHW03004724">
    <property type="protein sequence ID" value="KYO28908.1"/>
    <property type="molecule type" value="Genomic_DNA"/>
</dbReference>
<keyword evidence="3" id="KW-1185">Reference proteome</keyword>
<dbReference type="AlphaFoldDB" id="A0A151MWS4"/>
<protein>
    <submittedName>
        <fullName evidence="2">Uncharacterized protein</fullName>
    </submittedName>
</protein>
<organism evidence="2 3">
    <name type="scientific">Alligator mississippiensis</name>
    <name type="common">American alligator</name>
    <dbReference type="NCBI Taxonomy" id="8496"/>
    <lineage>
        <taxon>Eukaryota</taxon>
        <taxon>Metazoa</taxon>
        <taxon>Chordata</taxon>
        <taxon>Craniata</taxon>
        <taxon>Vertebrata</taxon>
        <taxon>Euteleostomi</taxon>
        <taxon>Archelosauria</taxon>
        <taxon>Archosauria</taxon>
        <taxon>Crocodylia</taxon>
        <taxon>Alligatoridae</taxon>
        <taxon>Alligatorinae</taxon>
        <taxon>Alligator</taxon>
    </lineage>
</organism>
<evidence type="ECO:0000313" key="3">
    <source>
        <dbReference type="Proteomes" id="UP000050525"/>
    </source>
</evidence>